<dbReference type="Pfam" id="PF26138">
    <property type="entry name" value="DUF8040"/>
    <property type="match status" value="1"/>
</dbReference>
<name>A0A843WB93_COLES</name>
<dbReference type="PANTHER" id="PTHR22930:SF259">
    <property type="entry name" value="OS08G0106900 PROTEIN"/>
    <property type="match status" value="1"/>
</dbReference>
<dbReference type="PANTHER" id="PTHR22930">
    <property type="match status" value="1"/>
</dbReference>
<feature type="non-terminal residue" evidence="4">
    <location>
        <position position="1"/>
    </location>
</feature>
<sequence length="369" mass="41149">LLCEAPPPPSPAARLPANSTEEELHNRTSGDRYHTLLSQFLLLSNNSPCLGAFTFGTLILLCSSLVLCIVCLLFTDLHSFSCLAVVLAVSEGQMDANDFSYEDEMDAEIVGVLSTCVRVLEILVDNSDNSGEFNESIPRIPSSTRNEIRRKYVQSVIGVDDATSIKMIRMNRRTFYQLYAVVRRRNLLHDTIHVSVQEQLIMFLHTIAHNVRNGVMCVNYLGSGETVSRYFKHVLKALRQLHNDYIQPPDTAIPDEIRSRDIYWPWFKDCVGAIDGTHILASIPSDISILRSCGEDQATGSFSRTVADSVVDVDSTSVDVVNEETSETPPPPRSVEDHSTSSEQARSFLARDDALRQMWLEDFFGLGSS</sequence>
<dbReference type="Proteomes" id="UP000652761">
    <property type="component" value="Unassembled WGS sequence"/>
</dbReference>
<keyword evidence="5" id="KW-1185">Reference proteome</keyword>
<feature type="domain" description="DUF8040" evidence="3">
    <location>
        <begin position="149"/>
        <end position="238"/>
    </location>
</feature>
<evidence type="ECO:0000259" key="3">
    <source>
        <dbReference type="Pfam" id="PF26138"/>
    </source>
</evidence>
<protein>
    <recommendedName>
        <fullName evidence="3">DUF8040 domain-containing protein</fullName>
    </recommendedName>
</protein>
<feature type="transmembrane region" description="Helical" evidence="2">
    <location>
        <begin position="50"/>
        <end position="74"/>
    </location>
</feature>
<proteinExistence type="predicted"/>
<evidence type="ECO:0000313" key="5">
    <source>
        <dbReference type="Proteomes" id="UP000652761"/>
    </source>
</evidence>
<comment type="caution">
    <text evidence="4">The sequence shown here is derived from an EMBL/GenBank/DDBJ whole genome shotgun (WGS) entry which is preliminary data.</text>
</comment>
<accession>A0A843WB93</accession>
<evidence type="ECO:0000256" key="2">
    <source>
        <dbReference type="SAM" id="Phobius"/>
    </source>
</evidence>
<feature type="region of interest" description="Disordered" evidence="1">
    <location>
        <begin position="319"/>
        <end position="347"/>
    </location>
</feature>
<feature type="region of interest" description="Disordered" evidence="1">
    <location>
        <begin position="1"/>
        <end position="27"/>
    </location>
</feature>
<dbReference type="EMBL" id="NMUH01003726">
    <property type="protein sequence ID" value="MQM06859.1"/>
    <property type="molecule type" value="Genomic_DNA"/>
</dbReference>
<dbReference type="InterPro" id="IPR058353">
    <property type="entry name" value="DUF8040"/>
</dbReference>
<evidence type="ECO:0000313" key="4">
    <source>
        <dbReference type="EMBL" id="MQM06859.1"/>
    </source>
</evidence>
<keyword evidence="2" id="KW-0472">Membrane</keyword>
<gene>
    <name evidence="4" type="ORF">Taro_039688</name>
</gene>
<feature type="compositionally biased region" description="Pro residues" evidence="1">
    <location>
        <begin position="1"/>
        <end position="11"/>
    </location>
</feature>
<organism evidence="4 5">
    <name type="scientific">Colocasia esculenta</name>
    <name type="common">Wild taro</name>
    <name type="synonym">Arum esculentum</name>
    <dbReference type="NCBI Taxonomy" id="4460"/>
    <lineage>
        <taxon>Eukaryota</taxon>
        <taxon>Viridiplantae</taxon>
        <taxon>Streptophyta</taxon>
        <taxon>Embryophyta</taxon>
        <taxon>Tracheophyta</taxon>
        <taxon>Spermatophyta</taxon>
        <taxon>Magnoliopsida</taxon>
        <taxon>Liliopsida</taxon>
        <taxon>Araceae</taxon>
        <taxon>Aroideae</taxon>
        <taxon>Colocasieae</taxon>
        <taxon>Colocasia</taxon>
    </lineage>
</organism>
<dbReference type="AlphaFoldDB" id="A0A843WB93"/>
<evidence type="ECO:0000256" key="1">
    <source>
        <dbReference type="SAM" id="MobiDB-lite"/>
    </source>
</evidence>
<keyword evidence="2" id="KW-0812">Transmembrane</keyword>
<dbReference type="InterPro" id="IPR045249">
    <property type="entry name" value="HARBI1-like"/>
</dbReference>
<reference evidence="4" key="1">
    <citation type="submission" date="2017-07" db="EMBL/GenBank/DDBJ databases">
        <title>Taro Niue Genome Assembly and Annotation.</title>
        <authorList>
            <person name="Atibalentja N."/>
            <person name="Keating K."/>
            <person name="Fields C.J."/>
        </authorList>
    </citation>
    <scope>NUCLEOTIDE SEQUENCE</scope>
    <source>
        <strain evidence="4">Niue_2</strain>
        <tissue evidence="4">Leaf</tissue>
    </source>
</reference>
<keyword evidence="2" id="KW-1133">Transmembrane helix</keyword>
<dbReference type="OrthoDB" id="683945at2759"/>